<dbReference type="STRING" id="273121.WS1773"/>
<keyword evidence="2" id="KW-1185">Reference proteome</keyword>
<evidence type="ECO:0000313" key="1">
    <source>
        <dbReference type="EMBL" id="CAE10795.1"/>
    </source>
</evidence>
<reference evidence="1 2" key="1">
    <citation type="journal article" date="2003" name="Proc. Natl. Acad. Sci. U.S.A.">
        <title>Complete genome sequence and analysis of Wolinella succinogenes.</title>
        <authorList>
            <person name="Baar C."/>
            <person name="Eppinger M."/>
            <person name="Raddatz G."/>
            <person name="Simon JM."/>
            <person name="Lanz C."/>
            <person name="Klimmek O."/>
            <person name="Nandakumar R."/>
            <person name="Gross R."/>
            <person name="Rosinus A."/>
            <person name="Keller H."/>
            <person name="Jagtap P."/>
            <person name="Linke B."/>
            <person name="Meyer F."/>
            <person name="Lederer H."/>
            <person name="Schuster S.C."/>
        </authorList>
    </citation>
    <scope>NUCLEOTIDE SEQUENCE [LARGE SCALE GENOMIC DNA]</scope>
    <source>
        <strain evidence="2">ATCC 29543 / DSM 1740 / CCUG 13145 / JCM 31913 / LMG 7466 / NCTC 11488 / FDC 602W</strain>
    </source>
</reference>
<organism evidence="2">
    <name type="scientific">Wolinella succinogenes (strain ATCC 29543 / DSM 1740 / CCUG 13145 / JCM 31913 / LMG 7466 / NCTC 11488 / FDC 602W)</name>
    <name type="common">Vibrio succinogenes</name>
    <dbReference type="NCBI Taxonomy" id="273121"/>
    <lineage>
        <taxon>Bacteria</taxon>
        <taxon>Pseudomonadati</taxon>
        <taxon>Campylobacterota</taxon>
        <taxon>Epsilonproteobacteria</taxon>
        <taxon>Campylobacterales</taxon>
        <taxon>Helicobacteraceae</taxon>
        <taxon>Wolinella</taxon>
    </lineage>
</organism>
<protein>
    <submittedName>
        <fullName evidence="1">Uncharacterized protein</fullName>
    </submittedName>
</protein>
<dbReference type="EMBL" id="BX571661">
    <property type="protein sequence ID" value="CAE10795.1"/>
    <property type="molecule type" value="Genomic_DNA"/>
</dbReference>
<dbReference type="Proteomes" id="UP000000422">
    <property type="component" value="Chromosome"/>
</dbReference>
<proteinExistence type="predicted"/>
<dbReference type="HOGENOM" id="CLU_067822_0_0_7"/>
<dbReference type="AlphaFoldDB" id="Q7MR28"/>
<sequence length="351" mass="39624">MSIQRIVKDMFSTLIIGVNVDSRNCYTRVLTLKKGKILHDELKEFRTVPGDIPIEAAKFIRKLRKKHPFTYVATLSHSIHQGAIDTIRADEYLKFGIRSNEVRSVIVQEAWSAYISREGIAEARGKFAKSQGVDFLFSPFALLYEGIKGRLDEKKRLYVLQQQSDLALAIMNAKGLYFGGFFILESEMEASTEKKPEEEMALGETPLEPASPAKITEALSALDNELEEIGELEELDDSVMIEDFEEHEAPLPKHNEKEEERSALDDFARAISVAKFIKDSLSEFYKNEVYRSDFIDEIVILDTYGISSGALTYLKNTLLIDIKTHALDVTSSLVKMAELEIKEREGGARGI</sequence>
<accession>Q7MR28</accession>
<evidence type="ECO:0000313" key="2">
    <source>
        <dbReference type="Proteomes" id="UP000000422"/>
    </source>
</evidence>
<dbReference type="eggNOG" id="ENOG50318GW">
    <property type="taxonomic scope" value="Bacteria"/>
</dbReference>
<dbReference type="KEGG" id="wsu:WS1773"/>
<gene>
    <name evidence="1" type="ordered locus">WS1773</name>
</gene>
<name>Q7MR28_WOLSU</name>